<dbReference type="AlphaFoldDB" id="A0A4D5R9K8"/>
<evidence type="ECO:0000256" key="3">
    <source>
        <dbReference type="SAM" id="SignalP"/>
    </source>
</evidence>
<protein>
    <recommendedName>
        <fullName evidence="2">Cysteine-rich venom protein</fullName>
    </recommendedName>
</protein>
<dbReference type="InterPro" id="IPR002413">
    <property type="entry name" value="V5_allergen-like"/>
</dbReference>
<organism evidence="5">
    <name type="scientific">Scolopendra viridis</name>
    <name type="common">Giant centipede</name>
    <dbReference type="NCBI Taxonomy" id="118503"/>
    <lineage>
        <taxon>Eukaryota</taxon>
        <taxon>Metazoa</taxon>
        <taxon>Ecdysozoa</taxon>
        <taxon>Arthropoda</taxon>
        <taxon>Myriapoda</taxon>
        <taxon>Chilopoda</taxon>
        <taxon>Pleurostigmophora</taxon>
        <taxon>Scolopendromorpha</taxon>
        <taxon>Scolopendridae</taxon>
        <taxon>Scolopendra</taxon>
    </lineage>
</organism>
<dbReference type="SMART" id="SM00198">
    <property type="entry name" value="SCP"/>
    <property type="match status" value="1"/>
</dbReference>
<dbReference type="CDD" id="cd05380">
    <property type="entry name" value="CAP_euk"/>
    <property type="match status" value="1"/>
</dbReference>
<dbReference type="PANTHER" id="PTHR10334">
    <property type="entry name" value="CYSTEINE-RICH SECRETORY PROTEIN-RELATED"/>
    <property type="match status" value="1"/>
</dbReference>
<dbReference type="Gene3D" id="3.40.33.10">
    <property type="entry name" value="CAP"/>
    <property type="match status" value="1"/>
</dbReference>
<evidence type="ECO:0000259" key="4">
    <source>
        <dbReference type="SMART" id="SM00198"/>
    </source>
</evidence>
<dbReference type="Pfam" id="PF00188">
    <property type="entry name" value="CAP"/>
    <property type="match status" value="1"/>
</dbReference>
<evidence type="ECO:0000313" key="5">
    <source>
        <dbReference type="EMBL" id="MIC88816.1"/>
    </source>
</evidence>
<dbReference type="GO" id="GO:0005576">
    <property type="term" value="C:extracellular region"/>
    <property type="evidence" value="ECO:0007669"/>
    <property type="project" value="InterPro"/>
</dbReference>
<gene>
    <name evidence="5" type="primary">Scol-CAP2</name>
</gene>
<sequence length="220" mass="24258">MKLKIFLVFCFLYEVNKVNGQSCQLKTKGLTSVDKNQLVDAHNKLRAKVANGQQSGQPSAANMKQLKWDDDLEAKAQAWANTCADNHDNNDNRKTNKYPAVGQNFFASYAKGTGSEKKLNFYSAVQAWYDEVSNFNSDDIKSYKFDPNTGHYSQVVWADTEAIGCGYVTFLNGDGWNEKHLFCNSGPAGNYIGSPVYIQGPAASKCEGGKSTQYPGLCNS</sequence>
<dbReference type="PRINTS" id="PR00837">
    <property type="entry name" value="V5TPXLIKE"/>
</dbReference>
<dbReference type="InterPro" id="IPR035940">
    <property type="entry name" value="CAP_sf"/>
</dbReference>
<dbReference type="EMBL" id="GGNE01000275">
    <property type="protein sequence ID" value="MIC88816.1"/>
    <property type="molecule type" value="Transcribed_RNA"/>
</dbReference>
<feature type="chain" id="PRO_5020029391" description="Cysteine-rich venom protein" evidence="3">
    <location>
        <begin position="21"/>
        <end position="220"/>
    </location>
</feature>
<dbReference type="PROSITE" id="PS01009">
    <property type="entry name" value="CRISP_1"/>
    <property type="match status" value="1"/>
</dbReference>
<dbReference type="InterPro" id="IPR014044">
    <property type="entry name" value="CAP_dom"/>
</dbReference>
<dbReference type="InterPro" id="IPR001283">
    <property type="entry name" value="CRISP-related"/>
</dbReference>
<feature type="signal peptide" evidence="3">
    <location>
        <begin position="1"/>
        <end position="20"/>
    </location>
</feature>
<dbReference type="PRINTS" id="PR00838">
    <property type="entry name" value="V5ALLERGEN"/>
</dbReference>
<dbReference type="SUPFAM" id="SSF55797">
    <property type="entry name" value="PR-1-like"/>
    <property type="match status" value="1"/>
</dbReference>
<feature type="domain" description="SCP" evidence="4">
    <location>
        <begin position="33"/>
        <end position="193"/>
    </location>
</feature>
<evidence type="ECO:0000256" key="2">
    <source>
        <dbReference type="ARBA" id="ARBA00032745"/>
    </source>
</evidence>
<keyword evidence="3" id="KW-0732">Signal</keyword>
<proteinExistence type="inferred from homology"/>
<evidence type="ECO:0000256" key="1">
    <source>
        <dbReference type="ARBA" id="ARBA00009169"/>
    </source>
</evidence>
<name>A0A4D5R9K8_SCOVI</name>
<comment type="similarity">
    <text evidence="1">Belongs to the CRISP family. Venom allergen 5-like subfamily.</text>
</comment>
<accession>A0A4D5R9K8</accession>
<dbReference type="InterPro" id="IPR018244">
    <property type="entry name" value="Allrgn_V5/Tpx1_CS"/>
</dbReference>
<reference evidence="5" key="1">
    <citation type="journal article" date="2018" name="Toxicon">
        <title>Venom-gland transcriptomics and venom proteomics of the giant Florida blue centipede, Scolopendra viridis.</title>
        <authorList>
            <person name="Ward M.J."/>
            <person name="Rokyta D.R."/>
        </authorList>
    </citation>
    <scope>NUCLEOTIDE SEQUENCE</scope>
    <source>
        <tissue evidence="5">Venom gland</tissue>
    </source>
</reference>